<dbReference type="OrthoDB" id="411211at2759"/>
<dbReference type="Proteomes" id="UP000019335">
    <property type="component" value="Unassembled WGS sequence"/>
</dbReference>
<accession>W7T041</accession>
<dbReference type="Gene3D" id="3.60.21.10">
    <property type="match status" value="1"/>
</dbReference>
<gene>
    <name evidence="5" type="ORF">Naga_100509g2</name>
</gene>
<evidence type="ECO:0000256" key="2">
    <source>
        <dbReference type="ARBA" id="ARBA00022801"/>
    </source>
</evidence>
<protein>
    <submittedName>
        <fullName evidence="5">Purple acid phosphatase</fullName>
    </submittedName>
</protein>
<feature type="chain" id="PRO_5004900421" evidence="3">
    <location>
        <begin position="28"/>
        <end position="155"/>
    </location>
</feature>
<evidence type="ECO:0000259" key="4">
    <source>
        <dbReference type="Pfam" id="PF00149"/>
    </source>
</evidence>
<keyword evidence="2" id="KW-0378">Hydrolase</keyword>
<proteinExistence type="predicted"/>
<evidence type="ECO:0000313" key="6">
    <source>
        <dbReference type="Proteomes" id="UP000019335"/>
    </source>
</evidence>
<keyword evidence="6" id="KW-1185">Reference proteome</keyword>
<feature type="signal peptide" evidence="3">
    <location>
        <begin position="1"/>
        <end position="27"/>
    </location>
</feature>
<dbReference type="EMBL" id="AZIL01003070">
    <property type="protein sequence ID" value="EWM20450.1"/>
    <property type="molecule type" value="Genomic_DNA"/>
</dbReference>
<comment type="caution">
    <text evidence="5">The sequence shown here is derived from an EMBL/GenBank/DDBJ whole genome shotgun (WGS) entry which is preliminary data.</text>
</comment>
<dbReference type="InterPro" id="IPR004843">
    <property type="entry name" value="Calcineurin-like_PHP"/>
</dbReference>
<dbReference type="SUPFAM" id="SSF56300">
    <property type="entry name" value="Metallo-dependent phosphatases"/>
    <property type="match status" value="1"/>
</dbReference>
<dbReference type="PANTHER" id="PTHR10161:SF14">
    <property type="entry name" value="TARTRATE-RESISTANT ACID PHOSPHATASE TYPE 5"/>
    <property type="match status" value="1"/>
</dbReference>
<dbReference type="PANTHER" id="PTHR10161">
    <property type="entry name" value="TARTRATE-RESISTANT ACID PHOSPHATASE TYPE 5"/>
    <property type="match status" value="1"/>
</dbReference>
<name>W7T041_9STRA</name>
<dbReference type="AlphaFoldDB" id="W7T041"/>
<evidence type="ECO:0000313" key="5">
    <source>
        <dbReference type="EMBL" id="EWM20450.1"/>
    </source>
</evidence>
<reference evidence="5 6" key="1">
    <citation type="journal article" date="2014" name="Mol. Plant">
        <title>Chromosome Scale Genome Assembly and Transcriptome Profiling of Nannochloropsis gaditana in Nitrogen Depletion.</title>
        <authorList>
            <person name="Corteggiani Carpinelli E."/>
            <person name="Telatin A."/>
            <person name="Vitulo N."/>
            <person name="Forcato C."/>
            <person name="D'Angelo M."/>
            <person name="Schiavon R."/>
            <person name="Vezzi A."/>
            <person name="Giacometti G.M."/>
            <person name="Morosinotto T."/>
            <person name="Valle G."/>
        </authorList>
    </citation>
    <scope>NUCLEOTIDE SEQUENCE [LARGE SCALE GENOMIC DNA]</scope>
    <source>
        <strain evidence="5 6">B-31</strain>
    </source>
</reference>
<dbReference type="GO" id="GO:0016787">
    <property type="term" value="F:hydrolase activity"/>
    <property type="evidence" value="ECO:0007669"/>
    <property type="project" value="UniProtKB-KW"/>
</dbReference>
<evidence type="ECO:0000256" key="3">
    <source>
        <dbReference type="SAM" id="SignalP"/>
    </source>
</evidence>
<dbReference type="InterPro" id="IPR051558">
    <property type="entry name" value="Metallophosphoesterase_PAP"/>
</dbReference>
<organism evidence="5 6">
    <name type="scientific">Nannochloropsis gaditana</name>
    <dbReference type="NCBI Taxonomy" id="72520"/>
    <lineage>
        <taxon>Eukaryota</taxon>
        <taxon>Sar</taxon>
        <taxon>Stramenopiles</taxon>
        <taxon>Ochrophyta</taxon>
        <taxon>Eustigmatophyceae</taxon>
        <taxon>Eustigmatales</taxon>
        <taxon>Monodopsidaceae</taxon>
        <taxon>Nannochloropsis</taxon>
    </lineage>
</organism>
<sequence length="155" mass="16623">MASSLAHVILSFLLHVLCLLVGPRALAAPIPSAVGEDAWSFFTIGDWGSGTSNQSAVAATMGAWGKRYNPQFIVALGDNFYENGVDSVDDPLWNTRYCSVYTDPALLDVPWYAILGNHDYYGGYADAQIEGREELAGLPILSLPHALAPACLASF</sequence>
<feature type="domain" description="Calcineurin-like phosphoesterase" evidence="4">
    <location>
        <begin position="44"/>
        <end position="125"/>
    </location>
</feature>
<dbReference type="Pfam" id="PF00149">
    <property type="entry name" value="Metallophos"/>
    <property type="match status" value="1"/>
</dbReference>
<evidence type="ECO:0000256" key="1">
    <source>
        <dbReference type="ARBA" id="ARBA00022729"/>
    </source>
</evidence>
<keyword evidence="1 3" id="KW-0732">Signal</keyword>
<dbReference type="InterPro" id="IPR029052">
    <property type="entry name" value="Metallo-depent_PP-like"/>
</dbReference>